<dbReference type="InterPro" id="IPR005765">
    <property type="entry name" value="UPRT"/>
</dbReference>
<dbReference type="Gene3D" id="3.40.50.2020">
    <property type="match status" value="1"/>
</dbReference>
<dbReference type="GO" id="GO:0004845">
    <property type="term" value="F:uracil phosphoribosyltransferase activity"/>
    <property type="evidence" value="ECO:0007669"/>
    <property type="project" value="UniProtKB-UniRule"/>
</dbReference>
<evidence type="ECO:0000256" key="4">
    <source>
        <dbReference type="ARBA" id="ARBA00022533"/>
    </source>
</evidence>
<feature type="binding site" evidence="15">
    <location>
        <begin position="216"/>
        <end position="218"/>
    </location>
    <ligand>
        <name>uracil</name>
        <dbReference type="ChEBI" id="CHEBI:17568"/>
    </ligand>
</feature>
<evidence type="ECO:0000256" key="12">
    <source>
        <dbReference type="ARBA" id="ARBA00056901"/>
    </source>
</evidence>
<reference evidence="17 18" key="1">
    <citation type="journal article" date="2009" name="PLoS ONE">
        <title>Genome analysis of the anaerobic thermohalophilic bacterium Halothermothrix orenii.</title>
        <authorList>
            <person name="Mavromatis K."/>
            <person name="Ivanova N."/>
            <person name="Anderson I."/>
            <person name="Lykidis A."/>
            <person name="Hooper S.D."/>
            <person name="Sun H."/>
            <person name="Kunin V."/>
            <person name="Lapidus A."/>
            <person name="Hugenholtz P."/>
            <person name="Patel B."/>
            <person name="Kyrpides N.C."/>
        </authorList>
    </citation>
    <scope>NUCLEOTIDE SEQUENCE [LARGE SCALE GENOMIC DNA]</scope>
    <source>
        <strain evidence="18">H 168 / OCM 544 / DSM 9562</strain>
    </source>
</reference>
<keyword evidence="5 15" id="KW-0328">Glycosyltransferase</keyword>
<evidence type="ECO:0000313" key="18">
    <source>
        <dbReference type="Proteomes" id="UP000000719"/>
    </source>
</evidence>
<feature type="binding site" evidence="15">
    <location>
        <begin position="148"/>
        <end position="156"/>
    </location>
    <ligand>
        <name>5-phospho-alpha-D-ribose 1-diphosphate</name>
        <dbReference type="ChEBI" id="CHEBI:58017"/>
    </ligand>
</feature>
<dbReference type="HOGENOM" id="CLU_067096_2_2_9"/>
<feature type="binding site" evidence="15">
    <location>
        <position position="96"/>
    </location>
    <ligand>
        <name>5-phospho-alpha-D-ribose 1-diphosphate</name>
        <dbReference type="ChEBI" id="CHEBI:58017"/>
    </ligand>
</feature>
<dbReference type="FunFam" id="3.40.50.2020:FF:000003">
    <property type="entry name" value="Uracil phosphoribosyltransferase"/>
    <property type="match status" value="1"/>
</dbReference>
<comment type="activity regulation">
    <text evidence="15">Allosterically activated by GTP.</text>
</comment>
<dbReference type="InterPro" id="IPR000836">
    <property type="entry name" value="PRTase_dom"/>
</dbReference>
<dbReference type="NCBIfam" id="NF001097">
    <property type="entry name" value="PRK00129.1"/>
    <property type="match status" value="1"/>
</dbReference>
<feature type="domain" description="Phosphoribosyltransferase" evidence="16">
    <location>
        <begin position="23"/>
        <end position="225"/>
    </location>
</feature>
<keyword evidence="6 15" id="KW-0808">Transferase</keyword>
<dbReference type="Proteomes" id="UP000000719">
    <property type="component" value="Chromosome"/>
</dbReference>
<dbReference type="PANTHER" id="PTHR32315">
    <property type="entry name" value="ADENINE PHOSPHORIBOSYLTRANSFERASE"/>
    <property type="match status" value="1"/>
</dbReference>
<organism evidence="17 18">
    <name type="scientific">Halothermothrix orenii (strain H 168 / OCM 544 / DSM 9562)</name>
    <dbReference type="NCBI Taxonomy" id="373903"/>
    <lineage>
        <taxon>Bacteria</taxon>
        <taxon>Bacillati</taxon>
        <taxon>Bacillota</taxon>
        <taxon>Clostridia</taxon>
        <taxon>Halanaerobiales</taxon>
        <taxon>Halothermotrichaceae</taxon>
        <taxon>Halothermothrix</taxon>
    </lineage>
</organism>
<evidence type="ECO:0000256" key="5">
    <source>
        <dbReference type="ARBA" id="ARBA00022676"/>
    </source>
</evidence>
<evidence type="ECO:0000256" key="13">
    <source>
        <dbReference type="ARBA" id="ARBA00072146"/>
    </source>
</evidence>
<keyword evidence="9 15" id="KW-0342">GTP-binding</keyword>
<evidence type="ECO:0000256" key="2">
    <source>
        <dbReference type="ARBA" id="ARBA00009516"/>
    </source>
</evidence>
<comment type="cofactor">
    <cofactor evidence="15">
        <name>Mg(2+)</name>
        <dbReference type="ChEBI" id="CHEBI:18420"/>
    </cofactor>
    <text evidence="15">Binds 1 Mg(2+) ion per subunit. The magnesium is bound as Mg-PRPP.</text>
</comment>
<evidence type="ECO:0000256" key="1">
    <source>
        <dbReference type="ARBA" id="ARBA00005180"/>
    </source>
</evidence>
<feature type="binding site" evidence="15">
    <location>
        <position position="121"/>
    </location>
    <ligand>
        <name>5-phospho-alpha-D-ribose 1-diphosphate</name>
        <dbReference type="ChEBI" id="CHEBI:58017"/>
    </ligand>
</feature>
<protein>
    <recommendedName>
        <fullName evidence="13 15">Uracil phosphoribosyltransferase</fullName>
        <ecNumber evidence="3 15">2.4.2.9</ecNumber>
    </recommendedName>
    <alternativeName>
        <fullName evidence="10 15">UMP pyrophosphorylase</fullName>
    </alternativeName>
    <alternativeName>
        <fullName evidence="14 15">UPRTase</fullName>
    </alternativeName>
</protein>
<dbReference type="CDD" id="cd06223">
    <property type="entry name" value="PRTases_typeI"/>
    <property type="match status" value="1"/>
</dbReference>
<keyword evidence="7 15" id="KW-0547">Nucleotide-binding</keyword>
<dbReference type="EC" id="2.4.2.9" evidence="3 15"/>
<dbReference type="Pfam" id="PF14681">
    <property type="entry name" value="UPRTase"/>
    <property type="match status" value="1"/>
</dbReference>
<evidence type="ECO:0000259" key="16">
    <source>
        <dbReference type="Pfam" id="PF14681"/>
    </source>
</evidence>
<evidence type="ECO:0000256" key="10">
    <source>
        <dbReference type="ARBA" id="ARBA00031082"/>
    </source>
</evidence>
<dbReference type="UniPathway" id="UPA00574">
    <property type="reaction ID" value="UER00636"/>
</dbReference>
<dbReference type="SUPFAM" id="SSF53271">
    <property type="entry name" value="PRTase-like"/>
    <property type="match status" value="1"/>
</dbReference>
<accession>B8CZ22</accession>
<evidence type="ECO:0000256" key="14">
    <source>
        <dbReference type="ARBA" id="ARBA00079807"/>
    </source>
</evidence>
<dbReference type="InterPro" id="IPR034332">
    <property type="entry name" value="Upp_B"/>
</dbReference>
<dbReference type="eggNOG" id="COG0035">
    <property type="taxonomic scope" value="Bacteria"/>
</dbReference>
<evidence type="ECO:0000256" key="15">
    <source>
        <dbReference type="HAMAP-Rule" id="MF_01218"/>
    </source>
</evidence>
<dbReference type="HAMAP" id="MF_01218_B">
    <property type="entry name" value="Upp_B"/>
    <property type="match status" value="1"/>
</dbReference>
<dbReference type="NCBIfam" id="TIGR01091">
    <property type="entry name" value="upp"/>
    <property type="match status" value="1"/>
</dbReference>
<gene>
    <name evidence="15" type="primary">upp</name>
    <name evidence="17" type="ordered locus">Hore_17920</name>
</gene>
<keyword evidence="4 15" id="KW-0021">Allosteric enzyme</keyword>
<evidence type="ECO:0000256" key="3">
    <source>
        <dbReference type="ARBA" id="ARBA00011894"/>
    </source>
</evidence>
<dbReference type="KEGG" id="hor:Hore_17920"/>
<dbReference type="GO" id="GO:0000287">
    <property type="term" value="F:magnesium ion binding"/>
    <property type="evidence" value="ECO:0007669"/>
    <property type="project" value="UniProtKB-UniRule"/>
</dbReference>
<evidence type="ECO:0000313" key="17">
    <source>
        <dbReference type="EMBL" id="ACL70541.1"/>
    </source>
</evidence>
<dbReference type="GO" id="GO:0005737">
    <property type="term" value="C:cytoplasm"/>
    <property type="evidence" value="ECO:0007669"/>
    <property type="project" value="UniProtKB-ARBA"/>
</dbReference>
<dbReference type="GO" id="GO:0006223">
    <property type="term" value="P:uracil salvage"/>
    <property type="evidence" value="ECO:0007669"/>
    <property type="project" value="InterPro"/>
</dbReference>
<comment type="catalytic activity">
    <reaction evidence="11 15">
        <text>UMP + diphosphate = 5-phospho-alpha-D-ribose 1-diphosphate + uracil</text>
        <dbReference type="Rhea" id="RHEA:13017"/>
        <dbReference type="ChEBI" id="CHEBI:17568"/>
        <dbReference type="ChEBI" id="CHEBI:33019"/>
        <dbReference type="ChEBI" id="CHEBI:57865"/>
        <dbReference type="ChEBI" id="CHEBI:58017"/>
        <dbReference type="EC" id="2.4.2.9"/>
    </reaction>
</comment>
<evidence type="ECO:0000256" key="6">
    <source>
        <dbReference type="ARBA" id="ARBA00022679"/>
    </source>
</evidence>
<keyword evidence="8 15" id="KW-0460">Magnesium</keyword>
<dbReference type="AlphaFoldDB" id="B8CZ22"/>
<feature type="binding site" evidence="15">
    <location>
        <position position="211"/>
    </location>
    <ligand>
        <name>uracil</name>
        <dbReference type="ChEBI" id="CHEBI:17568"/>
    </ligand>
</feature>
<proteinExistence type="inferred from homology"/>
<evidence type="ECO:0000256" key="9">
    <source>
        <dbReference type="ARBA" id="ARBA00023134"/>
    </source>
</evidence>
<dbReference type="InterPro" id="IPR050054">
    <property type="entry name" value="UPRTase/APRTase"/>
</dbReference>
<dbReference type="STRING" id="373903.Hore_17920"/>
<dbReference type="EMBL" id="CP001098">
    <property type="protein sequence ID" value="ACL70541.1"/>
    <property type="molecule type" value="Genomic_DNA"/>
</dbReference>
<evidence type="ECO:0000256" key="8">
    <source>
        <dbReference type="ARBA" id="ARBA00022842"/>
    </source>
</evidence>
<name>B8CZ22_HALOH</name>
<comment type="function">
    <text evidence="12 15">Catalyzes the conversion of uracil and 5-phospho-alpha-D-ribose 1-diphosphate (PRPP) to UMP and diphosphate.</text>
</comment>
<evidence type="ECO:0000256" key="11">
    <source>
        <dbReference type="ARBA" id="ARBA00052919"/>
    </source>
</evidence>
<comment type="similarity">
    <text evidence="2 15">Belongs to the UPRTase family.</text>
</comment>
<evidence type="ECO:0000256" key="7">
    <source>
        <dbReference type="ARBA" id="ARBA00022741"/>
    </source>
</evidence>
<sequence>MKEGLIKLPGLKGENTKMGKVTVIDHPLIQHKLTLIRNKDTGPKEFRELVDEVATLMAYEVTRDLPLEEVEVETPIQKARFKVISGKKLGVVPILRAGLGMLDGVLKLIPAAKVGHIGLYRDPDTLKPVEYYCKLPSDVNERDLIVVDPMLATGGSAAAAISFIKERNPRSIKFMCLIAAPEGVERLQEEHPDVSIFTAAVDEKLNDHAYIVPGLGDAGDRLYGTK</sequence>
<dbReference type="InterPro" id="IPR029057">
    <property type="entry name" value="PRTase-like"/>
</dbReference>
<dbReference type="GO" id="GO:0005525">
    <property type="term" value="F:GTP binding"/>
    <property type="evidence" value="ECO:0007669"/>
    <property type="project" value="UniProtKB-KW"/>
</dbReference>
<feature type="binding site" evidence="15">
    <location>
        <position position="217"/>
    </location>
    <ligand>
        <name>5-phospho-alpha-D-ribose 1-diphosphate</name>
        <dbReference type="ChEBI" id="CHEBI:58017"/>
    </ligand>
</feature>
<keyword evidence="18" id="KW-1185">Reference proteome</keyword>
<dbReference type="PANTHER" id="PTHR32315:SF4">
    <property type="entry name" value="URACIL PHOSPHORIBOSYLTRANSFERASE, CHLOROPLASTIC"/>
    <property type="match status" value="1"/>
</dbReference>
<dbReference type="GO" id="GO:0044206">
    <property type="term" value="P:UMP salvage"/>
    <property type="evidence" value="ECO:0007669"/>
    <property type="project" value="UniProtKB-UniRule"/>
</dbReference>
<comment type="pathway">
    <text evidence="1 15">Pyrimidine metabolism; UMP biosynthesis via salvage pathway; UMP from uracil: step 1/1.</text>
</comment>